<dbReference type="InterPro" id="IPR029044">
    <property type="entry name" value="Nucleotide-diphossugar_trans"/>
</dbReference>
<dbReference type="InterPro" id="IPR001173">
    <property type="entry name" value="Glyco_trans_2-like"/>
</dbReference>
<evidence type="ECO:0000259" key="1">
    <source>
        <dbReference type="Pfam" id="PF00535"/>
    </source>
</evidence>
<evidence type="ECO:0000313" key="3">
    <source>
        <dbReference type="Proteomes" id="UP000678513"/>
    </source>
</evidence>
<sequence>MPVLSIIVPAHNSGTRLEGTVDLLRRELGDAGIEVIIVENGSTDDTWEVAQRLAATSGPFPVLACQSDVGLGAAYREGIRRASGQTLLLTADDLPFGLTDIDAWRRVDATALVVGSKAHRESRVPRSLLRSVMSGGYRVLRWVVLGMTVADCQGTIFAPRDWLAARLPDLREDGYLASTEIVYLAQQQGKPVIEVPVTLAPRHDDGKTRIRLGDIRDMAFGLLRLRARRRELRQSH</sequence>
<name>A0ABX7Y919_9ACTN</name>
<protein>
    <submittedName>
        <fullName evidence="2">Glycosyltransferase</fullName>
        <ecNumber evidence="2">2.4.-.-</ecNumber>
    </submittedName>
</protein>
<proteinExistence type="predicted"/>
<dbReference type="Proteomes" id="UP000678513">
    <property type="component" value="Chromosome"/>
</dbReference>
<accession>A0ABX7Y919</accession>
<keyword evidence="2" id="KW-0808">Transferase</keyword>
<organism evidence="2 3">
    <name type="scientific">Arachnia rubra</name>
    <dbReference type="NCBI Taxonomy" id="1547448"/>
    <lineage>
        <taxon>Bacteria</taxon>
        <taxon>Bacillati</taxon>
        <taxon>Actinomycetota</taxon>
        <taxon>Actinomycetes</taxon>
        <taxon>Propionibacteriales</taxon>
        <taxon>Propionibacteriaceae</taxon>
        <taxon>Arachnia</taxon>
    </lineage>
</organism>
<dbReference type="EC" id="2.4.-.-" evidence="2"/>
<gene>
    <name evidence="2" type="ORF">J5A65_14110</name>
</gene>
<dbReference type="Pfam" id="PF00535">
    <property type="entry name" value="Glycos_transf_2"/>
    <property type="match status" value="1"/>
</dbReference>
<feature type="domain" description="Glycosyltransferase 2-like" evidence="1">
    <location>
        <begin position="5"/>
        <end position="94"/>
    </location>
</feature>
<keyword evidence="3" id="KW-1185">Reference proteome</keyword>
<dbReference type="Gene3D" id="3.90.550.10">
    <property type="entry name" value="Spore Coat Polysaccharide Biosynthesis Protein SpsA, Chain A"/>
    <property type="match status" value="1"/>
</dbReference>
<keyword evidence="2" id="KW-0328">Glycosyltransferase</keyword>
<evidence type="ECO:0000313" key="2">
    <source>
        <dbReference type="EMBL" id="QUC09742.1"/>
    </source>
</evidence>
<dbReference type="GO" id="GO:0016757">
    <property type="term" value="F:glycosyltransferase activity"/>
    <property type="evidence" value="ECO:0007669"/>
    <property type="project" value="UniProtKB-KW"/>
</dbReference>
<dbReference type="PANTHER" id="PTHR10859:SF91">
    <property type="entry name" value="DOLICHYL-PHOSPHATE BETA-GLUCOSYLTRANSFERASE"/>
    <property type="match status" value="1"/>
</dbReference>
<dbReference type="SUPFAM" id="SSF53448">
    <property type="entry name" value="Nucleotide-diphospho-sugar transferases"/>
    <property type="match status" value="1"/>
</dbReference>
<dbReference type="EMBL" id="CP072384">
    <property type="protein sequence ID" value="QUC09742.1"/>
    <property type="molecule type" value="Genomic_DNA"/>
</dbReference>
<dbReference type="PANTHER" id="PTHR10859">
    <property type="entry name" value="GLYCOSYL TRANSFERASE"/>
    <property type="match status" value="1"/>
</dbReference>
<reference evidence="2 3" key="1">
    <citation type="submission" date="2021-03" db="EMBL/GenBank/DDBJ databases">
        <title>Human Oral Microbial Genomes.</title>
        <authorList>
            <person name="Johnston C.D."/>
            <person name="Chen T."/>
            <person name="Dewhirst F.E."/>
        </authorList>
    </citation>
    <scope>NUCLEOTIDE SEQUENCE [LARGE SCALE GENOMIC DNA]</scope>
    <source>
        <strain evidence="2 3">DSMZ 100122</strain>
    </source>
</reference>